<proteinExistence type="predicted"/>
<accession>A0A1J5QGL1</accession>
<dbReference type="EMBL" id="MLJW01001813">
    <property type="protein sequence ID" value="OIQ76643.1"/>
    <property type="molecule type" value="Genomic_DNA"/>
</dbReference>
<organism evidence="1">
    <name type="scientific">mine drainage metagenome</name>
    <dbReference type="NCBI Taxonomy" id="410659"/>
    <lineage>
        <taxon>unclassified sequences</taxon>
        <taxon>metagenomes</taxon>
        <taxon>ecological metagenomes</taxon>
    </lineage>
</organism>
<sequence length="178" mass="19665">MRRASSRQWVLKPQDLAIALKLVALKGQWLPYAALGNAMRLSRFEAHAAIQRLTAARLVALVDGQPRPVLAALRGFVMYGAPYAYPAVRGEITIGFPTAYGVSPLKEMMAAASEPPPVWPHPEGVARGPGLLPLYENLPLAAREDPVLYELLALFDALRAGQARERELARKYLEERLR</sequence>
<reference evidence="1" key="1">
    <citation type="submission" date="2016-10" db="EMBL/GenBank/DDBJ databases">
        <title>Sequence of Gallionella enrichment culture.</title>
        <authorList>
            <person name="Poehlein A."/>
            <person name="Muehling M."/>
            <person name="Daniel R."/>
        </authorList>
    </citation>
    <scope>NUCLEOTIDE SEQUENCE</scope>
</reference>
<gene>
    <name evidence="1" type="ORF">GALL_416750</name>
</gene>
<protein>
    <submittedName>
        <fullName evidence="1">Uncharacterized protein</fullName>
    </submittedName>
</protein>
<comment type="caution">
    <text evidence="1">The sequence shown here is derived from an EMBL/GenBank/DDBJ whole genome shotgun (WGS) entry which is preliminary data.</text>
</comment>
<evidence type="ECO:0000313" key="1">
    <source>
        <dbReference type="EMBL" id="OIQ76643.1"/>
    </source>
</evidence>
<name>A0A1J5QGL1_9ZZZZ</name>
<dbReference type="AlphaFoldDB" id="A0A1J5QGL1"/>